<proteinExistence type="predicted"/>
<evidence type="ECO:0000259" key="1">
    <source>
        <dbReference type="PROSITE" id="PS50994"/>
    </source>
</evidence>
<dbReference type="PANTHER" id="PTHR47331">
    <property type="entry name" value="PHD-TYPE DOMAIN-CONTAINING PROTEIN"/>
    <property type="match status" value="1"/>
</dbReference>
<dbReference type="Proteomes" id="UP000887563">
    <property type="component" value="Unplaced"/>
</dbReference>
<dbReference type="GO" id="GO:0003676">
    <property type="term" value="F:nucleic acid binding"/>
    <property type="evidence" value="ECO:0007669"/>
    <property type="project" value="InterPro"/>
</dbReference>
<dbReference type="InterPro" id="IPR001584">
    <property type="entry name" value="Integrase_cat-core"/>
</dbReference>
<dbReference type="SUPFAM" id="SSF53098">
    <property type="entry name" value="Ribonuclease H-like"/>
    <property type="match status" value="1"/>
</dbReference>
<dbReference type="Gene3D" id="3.30.420.10">
    <property type="entry name" value="Ribonuclease H-like superfamily/Ribonuclease H"/>
    <property type="match status" value="1"/>
</dbReference>
<evidence type="ECO:0000313" key="3">
    <source>
        <dbReference type="WBParaSite" id="Minc3s01679g25540"/>
    </source>
</evidence>
<name>A0A914MDC2_MELIC</name>
<dbReference type="InterPro" id="IPR040676">
    <property type="entry name" value="DUF5641"/>
</dbReference>
<sequence>MKFWTPCARRIAKIVIKECKKCQRISSPKFALPDMPILPKERVRQSRPFEFVGVDYLGPSMCKIDGGKVKFWIALFTCLSTRGIHLDLITDLSALSFLDILRRFVAQRGAPVKIISDNGNQFITVAKIINANIEEKEIEWKFIPALSPWQGGVYERLVKLVKDSFKRSLGSRILNIEELRTFIKEVEMSINCRPISYISVEKDGPSCLRPIDFIIPSVEIIQKFPEIEDDNFRLGKMSTAEQVQERWIATLKTLQRFWDAWKRDYLIMLRDKAKWTHHNQRNDLKRSPRIGEVVIVHQEGQPRNVWPLGKIVELDGTPARSAKIKIGDKTFIRPINKISPLEIEDENIIEENLNSNNEQEDILDLSKRETKKIKQHWTINAEPLIGAKDICTETGFHVQLLIHALEYQAYVKE</sequence>
<dbReference type="PANTHER" id="PTHR47331:SF2">
    <property type="match status" value="1"/>
</dbReference>
<accession>A0A914MDC2</accession>
<dbReference type="Pfam" id="PF18701">
    <property type="entry name" value="DUF5641"/>
    <property type="match status" value="1"/>
</dbReference>
<keyword evidence="2" id="KW-1185">Reference proteome</keyword>
<evidence type="ECO:0000313" key="2">
    <source>
        <dbReference type="Proteomes" id="UP000887563"/>
    </source>
</evidence>
<organism evidence="2 3">
    <name type="scientific">Meloidogyne incognita</name>
    <name type="common">Southern root-knot nematode worm</name>
    <name type="synonym">Oxyuris incognita</name>
    <dbReference type="NCBI Taxonomy" id="6306"/>
    <lineage>
        <taxon>Eukaryota</taxon>
        <taxon>Metazoa</taxon>
        <taxon>Ecdysozoa</taxon>
        <taxon>Nematoda</taxon>
        <taxon>Chromadorea</taxon>
        <taxon>Rhabditida</taxon>
        <taxon>Tylenchina</taxon>
        <taxon>Tylenchomorpha</taxon>
        <taxon>Tylenchoidea</taxon>
        <taxon>Meloidogynidae</taxon>
        <taxon>Meloidogyninae</taxon>
        <taxon>Meloidogyne</taxon>
        <taxon>Meloidogyne incognita group</taxon>
    </lineage>
</organism>
<dbReference type="InterPro" id="IPR036397">
    <property type="entry name" value="RNaseH_sf"/>
</dbReference>
<dbReference type="InterPro" id="IPR012337">
    <property type="entry name" value="RNaseH-like_sf"/>
</dbReference>
<dbReference type="AlphaFoldDB" id="A0A914MDC2"/>
<dbReference type="WBParaSite" id="Minc3s01679g25540">
    <property type="protein sequence ID" value="Minc3s01679g25540"/>
    <property type="gene ID" value="Minc3s01679g25540"/>
</dbReference>
<feature type="domain" description="Integrase catalytic" evidence="1">
    <location>
        <begin position="44"/>
        <end position="213"/>
    </location>
</feature>
<reference evidence="3" key="1">
    <citation type="submission" date="2022-11" db="UniProtKB">
        <authorList>
            <consortium name="WormBaseParasite"/>
        </authorList>
    </citation>
    <scope>IDENTIFICATION</scope>
</reference>
<dbReference type="GO" id="GO:0015074">
    <property type="term" value="P:DNA integration"/>
    <property type="evidence" value="ECO:0007669"/>
    <property type="project" value="InterPro"/>
</dbReference>
<protein>
    <submittedName>
        <fullName evidence="3">Integrase catalytic domain-containing protein</fullName>
    </submittedName>
</protein>
<dbReference type="PROSITE" id="PS50994">
    <property type="entry name" value="INTEGRASE"/>
    <property type="match status" value="1"/>
</dbReference>